<keyword evidence="3" id="KW-1185">Reference proteome</keyword>
<accession>A0A5C6U675</accession>
<dbReference type="Proteomes" id="UP000321832">
    <property type="component" value="Unassembled WGS sequence"/>
</dbReference>
<keyword evidence="1" id="KW-1133">Transmembrane helix</keyword>
<comment type="caution">
    <text evidence="2">The sequence shown here is derived from an EMBL/GenBank/DDBJ whole genome shotgun (WGS) entry which is preliminary data.</text>
</comment>
<evidence type="ECO:0000256" key="1">
    <source>
        <dbReference type="SAM" id="Phobius"/>
    </source>
</evidence>
<name>A0A5C6U675_9BURK</name>
<evidence type="ECO:0008006" key="4">
    <source>
        <dbReference type="Google" id="ProtNLM"/>
    </source>
</evidence>
<reference evidence="2 3" key="1">
    <citation type="submission" date="2019-08" db="EMBL/GenBank/DDBJ databases">
        <authorList>
            <person name="Khan S.A."/>
            <person name="Jeon C.O."/>
            <person name="Jeong S.E."/>
        </authorList>
    </citation>
    <scope>NUCLEOTIDE SEQUENCE [LARGE SCALE GENOMIC DNA]</scope>
    <source>
        <strain evidence="3">IMCC1728</strain>
    </source>
</reference>
<sequence length="125" mass="13748">MNPWIGWALAALFVAIAWVQYGWQGLLLAFSVVVFWLLLQLSRTLRVMRAAGQRPVGTVDSAVMLNAKLKPGMTLLQVIALTGSLGRKLGDGEDDWAWADEGGSRVTLHFTNGKLARFELERPAP</sequence>
<evidence type="ECO:0000313" key="2">
    <source>
        <dbReference type="EMBL" id="TXC67285.1"/>
    </source>
</evidence>
<protein>
    <recommendedName>
        <fullName evidence="4">Glycerate kinase</fullName>
    </recommendedName>
</protein>
<keyword evidence="1" id="KW-0472">Membrane</keyword>
<dbReference type="AlphaFoldDB" id="A0A5C6U675"/>
<dbReference type="EMBL" id="VOPW01000001">
    <property type="protein sequence ID" value="TXC67285.1"/>
    <property type="molecule type" value="Genomic_DNA"/>
</dbReference>
<keyword evidence="1" id="KW-0812">Transmembrane</keyword>
<proteinExistence type="predicted"/>
<feature type="transmembrane region" description="Helical" evidence="1">
    <location>
        <begin position="6"/>
        <end position="39"/>
    </location>
</feature>
<gene>
    <name evidence="2" type="ORF">FSC37_21070</name>
</gene>
<evidence type="ECO:0000313" key="3">
    <source>
        <dbReference type="Proteomes" id="UP000321832"/>
    </source>
</evidence>
<organism evidence="2 3">
    <name type="scientific">Piscinibacter aquaticus</name>
    <dbReference type="NCBI Taxonomy" id="392597"/>
    <lineage>
        <taxon>Bacteria</taxon>
        <taxon>Pseudomonadati</taxon>
        <taxon>Pseudomonadota</taxon>
        <taxon>Betaproteobacteria</taxon>
        <taxon>Burkholderiales</taxon>
        <taxon>Sphaerotilaceae</taxon>
        <taxon>Piscinibacter</taxon>
    </lineage>
</organism>